<dbReference type="EMBL" id="AVOT02087002">
    <property type="protein sequence ID" value="MBW0570841.1"/>
    <property type="molecule type" value="Genomic_DNA"/>
</dbReference>
<evidence type="ECO:0000313" key="1">
    <source>
        <dbReference type="EMBL" id="MBW0570841.1"/>
    </source>
</evidence>
<dbReference type="AlphaFoldDB" id="A0A9Q3JYU7"/>
<keyword evidence="2" id="KW-1185">Reference proteome</keyword>
<accession>A0A9Q3JYU7</accession>
<gene>
    <name evidence="1" type="ORF">O181_110556</name>
</gene>
<organism evidence="1 2">
    <name type="scientific">Austropuccinia psidii MF-1</name>
    <dbReference type="NCBI Taxonomy" id="1389203"/>
    <lineage>
        <taxon>Eukaryota</taxon>
        <taxon>Fungi</taxon>
        <taxon>Dikarya</taxon>
        <taxon>Basidiomycota</taxon>
        <taxon>Pucciniomycotina</taxon>
        <taxon>Pucciniomycetes</taxon>
        <taxon>Pucciniales</taxon>
        <taxon>Sphaerophragmiaceae</taxon>
        <taxon>Austropuccinia</taxon>
    </lineage>
</organism>
<dbReference type="Proteomes" id="UP000765509">
    <property type="component" value="Unassembled WGS sequence"/>
</dbReference>
<comment type="caution">
    <text evidence="1">The sequence shown here is derived from an EMBL/GenBank/DDBJ whole genome shotgun (WGS) entry which is preliminary data.</text>
</comment>
<reference evidence="1" key="1">
    <citation type="submission" date="2021-03" db="EMBL/GenBank/DDBJ databases">
        <title>Draft genome sequence of rust myrtle Austropuccinia psidii MF-1, a brazilian biotype.</title>
        <authorList>
            <person name="Quecine M.C."/>
            <person name="Pachon D.M.R."/>
            <person name="Bonatelli M.L."/>
            <person name="Correr F.H."/>
            <person name="Franceschini L.M."/>
            <person name="Leite T.F."/>
            <person name="Margarido G.R.A."/>
            <person name="Almeida C.A."/>
            <person name="Ferrarezi J.A."/>
            <person name="Labate C.A."/>
        </authorList>
    </citation>
    <scope>NUCLEOTIDE SEQUENCE</scope>
    <source>
        <strain evidence="1">MF-1</strain>
    </source>
</reference>
<protein>
    <submittedName>
        <fullName evidence="1">Uncharacterized protein</fullName>
    </submittedName>
</protein>
<proteinExistence type="predicted"/>
<evidence type="ECO:0000313" key="2">
    <source>
        <dbReference type="Proteomes" id="UP000765509"/>
    </source>
</evidence>
<name>A0A9Q3JYU7_9BASI</name>
<sequence>MRDRKRRVVINKRSPLLVDPILQGLRKNYLQKGLIIRRRRRASNFKLQRTSPILLSSTGTINASVLKRRGGSKEVYVLVVVESTQLKNASRGLRTSLDHQVAFLASRENPEWES</sequence>